<organism evidence="1 2">
    <name type="scientific">Pelatocladus maniniholoensis HA4357-MV3</name>
    <dbReference type="NCBI Taxonomy" id="1117104"/>
    <lineage>
        <taxon>Bacteria</taxon>
        <taxon>Bacillati</taxon>
        <taxon>Cyanobacteriota</taxon>
        <taxon>Cyanophyceae</taxon>
        <taxon>Nostocales</taxon>
        <taxon>Nostocaceae</taxon>
        <taxon>Pelatocladus</taxon>
    </lineage>
</organism>
<evidence type="ECO:0000313" key="1">
    <source>
        <dbReference type="EMBL" id="MBW4431233.1"/>
    </source>
</evidence>
<accession>A0A9E3LS78</accession>
<comment type="caution">
    <text evidence="1">The sequence shown here is derived from an EMBL/GenBank/DDBJ whole genome shotgun (WGS) entry which is preliminary data.</text>
</comment>
<proteinExistence type="predicted"/>
<dbReference type="AlphaFoldDB" id="A0A9E3LS78"/>
<protein>
    <submittedName>
        <fullName evidence="1">Uncharacterized protein</fullName>
    </submittedName>
</protein>
<reference evidence="1" key="1">
    <citation type="submission" date="2021-05" db="EMBL/GenBank/DDBJ databases">
        <authorList>
            <person name="Pietrasiak N."/>
            <person name="Ward R."/>
            <person name="Stajich J.E."/>
            <person name="Kurbessoian T."/>
        </authorList>
    </citation>
    <scope>NUCLEOTIDE SEQUENCE</scope>
    <source>
        <strain evidence="1">HA4357-MV3</strain>
    </source>
</reference>
<sequence>MLNFTSFLLISYTAWKGFLKSGRGAVICNINNAVDFSRITFTTITGKKILLDETFNLHFVTKARLTAYLTEWILYPKEITQILAAIDTYNPQKDIILFIKFNSDFEVNILNNLVISPPECYQYVCRRWEEFLPYLL</sequence>
<gene>
    <name evidence="1" type="ORF">KME28_05730</name>
</gene>
<evidence type="ECO:0000313" key="2">
    <source>
        <dbReference type="Proteomes" id="UP000813215"/>
    </source>
</evidence>
<dbReference type="EMBL" id="JAHHHW010000057">
    <property type="protein sequence ID" value="MBW4431233.1"/>
    <property type="molecule type" value="Genomic_DNA"/>
</dbReference>
<dbReference type="Proteomes" id="UP000813215">
    <property type="component" value="Unassembled WGS sequence"/>
</dbReference>
<name>A0A9E3LS78_9NOST</name>
<reference evidence="1" key="2">
    <citation type="journal article" date="2022" name="Microbiol. Resour. Announc.">
        <title>Metagenome Sequencing to Explore Phylogenomics of Terrestrial Cyanobacteria.</title>
        <authorList>
            <person name="Ward R.D."/>
            <person name="Stajich J.E."/>
            <person name="Johansen J.R."/>
            <person name="Huntemann M."/>
            <person name="Clum A."/>
            <person name="Foster B."/>
            <person name="Foster B."/>
            <person name="Roux S."/>
            <person name="Palaniappan K."/>
            <person name="Varghese N."/>
            <person name="Mukherjee S."/>
            <person name="Reddy T.B.K."/>
            <person name="Daum C."/>
            <person name="Copeland A."/>
            <person name="Chen I.A."/>
            <person name="Ivanova N.N."/>
            <person name="Kyrpides N.C."/>
            <person name="Shapiro N."/>
            <person name="Eloe-Fadrosh E.A."/>
            <person name="Pietrasiak N."/>
        </authorList>
    </citation>
    <scope>NUCLEOTIDE SEQUENCE</scope>
    <source>
        <strain evidence="1">HA4357-MV3</strain>
    </source>
</reference>